<dbReference type="SUPFAM" id="SSF81324">
    <property type="entry name" value="Voltage-gated potassium channels"/>
    <property type="match status" value="1"/>
</dbReference>
<evidence type="ECO:0000256" key="3">
    <source>
        <dbReference type="ARBA" id="ARBA00022801"/>
    </source>
</evidence>
<dbReference type="Pfam" id="PF00520">
    <property type="entry name" value="Ion_trans"/>
    <property type="match status" value="1"/>
</dbReference>
<organism evidence="10 11">
    <name type="scientific">Prymnesium parvum</name>
    <name type="common">Toxic golden alga</name>
    <dbReference type="NCBI Taxonomy" id="97485"/>
    <lineage>
        <taxon>Eukaryota</taxon>
        <taxon>Haptista</taxon>
        <taxon>Haptophyta</taxon>
        <taxon>Prymnesiophyceae</taxon>
        <taxon>Prymnesiales</taxon>
        <taxon>Prymnesiaceae</taxon>
        <taxon>Prymnesium</taxon>
    </lineage>
</organism>
<dbReference type="SUPFAM" id="SSF52799">
    <property type="entry name" value="(Phosphotyrosine protein) phosphatases II"/>
    <property type="match status" value="1"/>
</dbReference>
<proteinExistence type="predicted"/>
<feature type="compositionally biased region" description="Basic and acidic residues" evidence="6">
    <location>
        <begin position="13"/>
        <end position="24"/>
    </location>
</feature>
<dbReference type="Gene3D" id="1.20.120.350">
    <property type="entry name" value="Voltage-gated potassium channels. Chain C"/>
    <property type="match status" value="1"/>
</dbReference>
<evidence type="ECO:0000313" key="10">
    <source>
        <dbReference type="EMBL" id="KAL1499580.1"/>
    </source>
</evidence>
<evidence type="ECO:0000259" key="8">
    <source>
        <dbReference type="PROSITE" id="PS50056"/>
    </source>
</evidence>
<dbReference type="InterPro" id="IPR051281">
    <property type="entry name" value="Dual-spec_lipid-protein_phosph"/>
</dbReference>
<evidence type="ECO:0000256" key="7">
    <source>
        <dbReference type="SAM" id="Phobius"/>
    </source>
</evidence>
<evidence type="ECO:0008006" key="12">
    <source>
        <dbReference type="Google" id="ProtNLM"/>
    </source>
</evidence>
<dbReference type="Gene3D" id="3.90.190.10">
    <property type="entry name" value="Protein tyrosine phosphatase superfamily"/>
    <property type="match status" value="1"/>
</dbReference>
<dbReference type="GO" id="GO:0005216">
    <property type="term" value="F:monoatomic ion channel activity"/>
    <property type="evidence" value="ECO:0007669"/>
    <property type="project" value="InterPro"/>
</dbReference>
<evidence type="ECO:0000256" key="6">
    <source>
        <dbReference type="SAM" id="MobiDB-lite"/>
    </source>
</evidence>
<dbReference type="EMBL" id="JBGBPQ010000025">
    <property type="protein sequence ID" value="KAL1499580.1"/>
    <property type="molecule type" value="Genomic_DNA"/>
</dbReference>
<gene>
    <name evidence="10" type="ORF">AB1Y20_011780</name>
</gene>
<comment type="subcellular location">
    <subcellularLocation>
        <location evidence="1">Membrane</location>
        <topology evidence="1">Multi-pass membrane protein</topology>
    </subcellularLocation>
</comment>
<dbReference type="PANTHER" id="PTHR12305:SF60">
    <property type="entry name" value="PHOSPHATIDYLINOSITOL 3,4,5-TRISPHOSPHATE 3-PHOSPHATASE TPTE2-RELATED"/>
    <property type="match status" value="1"/>
</dbReference>
<feature type="transmembrane region" description="Helical" evidence="7">
    <location>
        <begin position="90"/>
        <end position="108"/>
    </location>
</feature>
<evidence type="ECO:0000256" key="2">
    <source>
        <dbReference type="ARBA" id="ARBA00022692"/>
    </source>
</evidence>
<feature type="region of interest" description="Disordered" evidence="6">
    <location>
        <begin position="1"/>
        <end position="24"/>
    </location>
</feature>
<keyword evidence="5 7" id="KW-0472">Membrane</keyword>
<dbReference type="InterPro" id="IPR027359">
    <property type="entry name" value="Volt_channel_dom_sf"/>
</dbReference>
<reference evidence="10 11" key="1">
    <citation type="journal article" date="2024" name="Science">
        <title>Giant polyketide synthase enzymes in the biosynthesis of giant marine polyether toxins.</title>
        <authorList>
            <person name="Fallon T.R."/>
            <person name="Shende V.V."/>
            <person name="Wierzbicki I.H."/>
            <person name="Pendleton A.L."/>
            <person name="Watervoot N.F."/>
            <person name="Auber R.P."/>
            <person name="Gonzalez D.J."/>
            <person name="Wisecaver J.H."/>
            <person name="Moore B.S."/>
        </authorList>
    </citation>
    <scope>NUCLEOTIDE SEQUENCE [LARGE SCALE GENOMIC DNA]</scope>
    <source>
        <strain evidence="10 11">12B1</strain>
    </source>
</reference>
<keyword evidence="4 7" id="KW-1133">Transmembrane helix</keyword>
<keyword evidence="3" id="KW-0378">Hydrolase</keyword>
<evidence type="ECO:0000256" key="1">
    <source>
        <dbReference type="ARBA" id="ARBA00004141"/>
    </source>
</evidence>
<feature type="transmembrane region" description="Helical" evidence="7">
    <location>
        <begin position="151"/>
        <end position="170"/>
    </location>
</feature>
<feature type="region of interest" description="Disordered" evidence="6">
    <location>
        <begin position="417"/>
        <end position="467"/>
    </location>
</feature>
<feature type="domain" description="Tyrosine specific protein phosphatases" evidence="8">
    <location>
        <begin position="317"/>
        <end position="388"/>
    </location>
</feature>
<feature type="transmembrane region" description="Helical" evidence="7">
    <location>
        <begin position="120"/>
        <end position="139"/>
    </location>
</feature>
<feature type="compositionally biased region" description="Basic and acidic residues" evidence="6">
    <location>
        <begin position="430"/>
        <end position="441"/>
    </location>
</feature>
<dbReference type="InterPro" id="IPR029023">
    <property type="entry name" value="Tensin_phosphatase"/>
</dbReference>
<keyword evidence="11" id="KW-1185">Reference proteome</keyword>
<keyword evidence="2 7" id="KW-0812">Transmembrane</keyword>
<dbReference type="InterPro" id="IPR057023">
    <property type="entry name" value="PTP-SAK"/>
</dbReference>
<dbReference type="InterPro" id="IPR000387">
    <property type="entry name" value="Tyr_Pase_dom"/>
</dbReference>
<evidence type="ECO:0000256" key="5">
    <source>
        <dbReference type="ARBA" id="ARBA00023136"/>
    </source>
</evidence>
<accession>A0AB34IK30</accession>
<dbReference type="Proteomes" id="UP001515480">
    <property type="component" value="Unassembled WGS sequence"/>
</dbReference>
<dbReference type="GO" id="GO:0016314">
    <property type="term" value="F:phosphatidylinositol-3,4,5-trisphosphate 3-phosphatase activity"/>
    <property type="evidence" value="ECO:0007669"/>
    <property type="project" value="TreeGrafter"/>
</dbReference>
<dbReference type="AlphaFoldDB" id="A0AB34IK30"/>
<dbReference type="InterPro" id="IPR016130">
    <property type="entry name" value="Tyr_Pase_AS"/>
</dbReference>
<evidence type="ECO:0000256" key="4">
    <source>
        <dbReference type="ARBA" id="ARBA00022989"/>
    </source>
</evidence>
<evidence type="ECO:0000259" key="9">
    <source>
        <dbReference type="PROSITE" id="PS51181"/>
    </source>
</evidence>
<feature type="compositionally biased region" description="Polar residues" evidence="6">
    <location>
        <begin position="417"/>
        <end position="428"/>
    </location>
</feature>
<dbReference type="PROSITE" id="PS51181">
    <property type="entry name" value="PPASE_TENSIN"/>
    <property type="match status" value="1"/>
</dbReference>
<name>A0AB34IK30_PRYPA</name>
<protein>
    <recommendedName>
        <fullName evidence="12">Phosphatidylinositol-3,4,5-trisphosphate 3-phosphatase</fullName>
    </recommendedName>
</protein>
<dbReference type="GO" id="GO:0005829">
    <property type="term" value="C:cytosol"/>
    <property type="evidence" value="ECO:0007669"/>
    <property type="project" value="TreeGrafter"/>
</dbReference>
<sequence>MEGVQLQEMGGARSEELDPHGRDRYPSCVVEFSRKQGGDEGMAHDPRLAAKQQRKSLVDAVAVHGGHATGIVMAQREACRRFLATLRWQIFLLGAALIDISVLLVNLAEGDDANLVVGEVATVVVLVVFTVDIILRLYTFRFLFFRFLWNWFDLIVVVVSVALLLLEFILEATTQTTSAAVLFARASRTGKAVVLSLRWARAVRALRLLTKVGSGSAQALRHQTGENKKRFVDLAHSIDLDLTYITPQLIAMSVPATGRMALYRNPLPQVSRFLETRYPRQYMVVNCCPEHPYPTERFATGVFELFDIQDHTPPSMEQYVHFLNEAAAFASERPSGVIVVHCRGGKGRTGSMVCAWLLFTGVCVDAEDALHLFALERTELTLGRKKLQGVDTPSQRRSVCAISAWLHARGYHLSLPSETAQSRSTSHSLDAADRSEDHENQAEAEDEDPASTDLASVSVLPRSVEMPPEPPIELTELRLEHWYNLTPTHHLICAVHAPLFSGGPMKVVHWSPPCLPKSGEDVQLSFPLSVTVMGDVRVSVFDFNKLMAARAARVRKGESTQLDFDATRDGNRVE</sequence>
<dbReference type="Pfam" id="PF22784">
    <property type="entry name" value="PTP-SAK"/>
    <property type="match status" value="1"/>
</dbReference>
<dbReference type="InterPro" id="IPR029021">
    <property type="entry name" value="Prot-tyrosine_phosphatase-like"/>
</dbReference>
<dbReference type="PROSITE" id="PS00383">
    <property type="entry name" value="TYR_PHOSPHATASE_1"/>
    <property type="match status" value="1"/>
</dbReference>
<dbReference type="PANTHER" id="PTHR12305">
    <property type="entry name" value="PHOSPHATASE WITH HOMOLOGY TO TENSIN"/>
    <property type="match status" value="1"/>
</dbReference>
<dbReference type="PROSITE" id="PS50056">
    <property type="entry name" value="TYR_PHOSPHATASE_2"/>
    <property type="match status" value="1"/>
</dbReference>
<evidence type="ECO:0000313" key="11">
    <source>
        <dbReference type="Proteomes" id="UP001515480"/>
    </source>
</evidence>
<dbReference type="InterPro" id="IPR005821">
    <property type="entry name" value="Ion_trans_dom"/>
</dbReference>
<dbReference type="GO" id="GO:0016020">
    <property type="term" value="C:membrane"/>
    <property type="evidence" value="ECO:0007669"/>
    <property type="project" value="UniProtKB-SubCell"/>
</dbReference>
<feature type="domain" description="Phosphatase tensin-type" evidence="9">
    <location>
        <begin position="231"/>
        <end position="409"/>
    </location>
</feature>
<comment type="caution">
    <text evidence="10">The sequence shown here is derived from an EMBL/GenBank/DDBJ whole genome shotgun (WGS) entry which is preliminary data.</text>
</comment>